<dbReference type="CDD" id="cd00054">
    <property type="entry name" value="EGF_CA"/>
    <property type="match status" value="2"/>
</dbReference>
<dbReference type="AlphaFoldDB" id="A0A8S3YIW4"/>
<feature type="domain" description="EGF-like" evidence="6">
    <location>
        <begin position="1"/>
        <end position="40"/>
    </location>
</feature>
<keyword evidence="1 5" id="KW-0245">EGF-like domain</keyword>
<dbReference type="PROSITE" id="PS01186">
    <property type="entry name" value="EGF_2"/>
    <property type="match status" value="1"/>
</dbReference>
<dbReference type="EMBL" id="CAJHNH020000047">
    <property type="protein sequence ID" value="CAG5114870.1"/>
    <property type="molecule type" value="Genomic_DNA"/>
</dbReference>
<comment type="caution">
    <text evidence="7">The sequence shown here is derived from an EMBL/GenBank/DDBJ whole genome shotgun (WGS) entry which is preliminary data.</text>
</comment>
<evidence type="ECO:0000313" key="7">
    <source>
        <dbReference type="EMBL" id="CAG5114870.1"/>
    </source>
</evidence>
<dbReference type="InterPro" id="IPR009030">
    <property type="entry name" value="Growth_fac_rcpt_cys_sf"/>
</dbReference>
<dbReference type="InterPro" id="IPR050751">
    <property type="entry name" value="ECM_structural_protein"/>
</dbReference>
<keyword evidence="4" id="KW-1015">Disulfide bond</keyword>
<dbReference type="FunFam" id="2.10.25.10:FF:000038">
    <property type="entry name" value="Fibrillin 2"/>
    <property type="match status" value="1"/>
</dbReference>
<accession>A0A8S3YIW4</accession>
<dbReference type="SMART" id="SM00179">
    <property type="entry name" value="EGF_CA"/>
    <property type="match status" value="2"/>
</dbReference>
<keyword evidence="3" id="KW-0677">Repeat</keyword>
<evidence type="ECO:0000256" key="5">
    <source>
        <dbReference type="PROSITE-ProRule" id="PRU00076"/>
    </source>
</evidence>
<dbReference type="PANTHER" id="PTHR24034">
    <property type="entry name" value="EGF-LIKE DOMAIN-CONTAINING PROTEIN"/>
    <property type="match status" value="1"/>
</dbReference>
<protein>
    <recommendedName>
        <fullName evidence="6">EGF-like domain-containing protein</fullName>
    </recommendedName>
</protein>
<reference evidence="7" key="1">
    <citation type="submission" date="2021-04" db="EMBL/GenBank/DDBJ databases">
        <authorList>
            <consortium name="Molecular Ecology Group"/>
        </authorList>
    </citation>
    <scope>NUCLEOTIDE SEQUENCE</scope>
</reference>
<gene>
    <name evidence="7" type="ORF">CUNI_LOCUS428</name>
</gene>
<evidence type="ECO:0000259" key="6">
    <source>
        <dbReference type="PROSITE" id="PS50026"/>
    </source>
</evidence>
<dbReference type="PROSITE" id="PS50026">
    <property type="entry name" value="EGF_3"/>
    <property type="match status" value="1"/>
</dbReference>
<dbReference type="InterPro" id="IPR000152">
    <property type="entry name" value="EGF-type_Asp/Asn_hydroxyl_site"/>
</dbReference>
<dbReference type="InterPro" id="IPR018097">
    <property type="entry name" value="EGF_Ca-bd_CS"/>
</dbReference>
<dbReference type="InterPro" id="IPR049883">
    <property type="entry name" value="NOTCH1_EGF-like"/>
</dbReference>
<evidence type="ECO:0000256" key="2">
    <source>
        <dbReference type="ARBA" id="ARBA00022729"/>
    </source>
</evidence>
<evidence type="ECO:0000313" key="8">
    <source>
        <dbReference type="Proteomes" id="UP000678393"/>
    </source>
</evidence>
<evidence type="ECO:0000256" key="3">
    <source>
        <dbReference type="ARBA" id="ARBA00022737"/>
    </source>
</evidence>
<dbReference type="Gene3D" id="2.10.25.10">
    <property type="entry name" value="Laminin"/>
    <property type="match status" value="2"/>
</dbReference>
<dbReference type="FunFam" id="2.10.25.10:FF:000506">
    <property type="entry name" value="Adhesion G protein-coupled receptor E1"/>
    <property type="match status" value="1"/>
</dbReference>
<proteinExistence type="predicted"/>
<dbReference type="Pfam" id="PF07645">
    <property type="entry name" value="EGF_CA"/>
    <property type="match status" value="2"/>
</dbReference>
<dbReference type="InterPro" id="IPR001881">
    <property type="entry name" value="EGF-like_Ca-bd_dom"/>
</dbReference>
<name>A0A8S3YIW4_9EUPU</name>
<keyword evidence="2" id="KW-0732">Signal</keyword>
<feature type="non-terminal residue" evidence="7">
    <location>
        <position position="1"/>
    </location>
</feature>
<dbReference type="PROSITE" id="PS01187">
    <property type="entry name" value="EGF_CA"/>
    <property type="match status" value="1"/>
</dbReference>
<organism evidence="7 8">
    <name type="scientific">Candidula unifasciata</name>
    <dbReference type="NCBI Taxonomy" id="100452"/>
    <lineage>
        <taxon>Eukaryota</taxon>
        <taxon>Metazoa</taxon>
        <taxon>Spiralia</taxon>
        <taxon>Lophotrochozoa</taxon>
        <taxon>Mollusca</taxon>
        <taxon>Gastropoda</taxon>
        <taxon>Heterobranchia</taxon>
        <taxon>Euthyneura</taxon>
        <taxon>Panpulmonata</taxon>
        <taxon>Eupulmonata</taxon>
        <taxon>Stylommatophora</taxon>
        <taxon>Helicina</taxon>
        <taxon>Helicoidea</taxon>
        <taxon>Geomitridae</taxon>
        <taxon>Candidula</taxon>
    </lineage>
</organism>
<evidence type="ECO:0000256" key="1">
    <source>
        <dbReference type="ARBA" id="ARBA00022536"/>
    </source>
</evidence>
<dbReference type="OrthoDB" id="339125at2759"/>
<keyword evidence="8" id="KW-1185">Reference proteome</keyword>
<sequence>IDECRQRGLCPAMSKCLNTVGSYQCQCNTGYRLNGSSLCEDIDECNKTSTFTCPTNSNCTNTPGSYTCLCIKDTRRTMMSVKILTSARALARSPVLHTVPAVIHGEAIFASAMEDTR</sequence>
<dbReference type="PROSITE" id="PS00010">
    <property type="entry name" value="ASX_HYDROXYL"/>
    <property type="match status" value="1"/>
</dbReference>
<comment type="caution">
    <text evidence="5">Lacks conserved residue(s) required for the propagation of feature annotation.</text>
</comment>
<evidence type="ECO:0000256" key="4">
    <source>
        <dbReference type="ARBA" id="ARBA00023157"/>
    </source>
</evidence>
<dbReference type="PANTHER" id="PTHR24034:SF209">
    <property type="entry name" value="EGF-LIKE DOMAIN-CONTAINING PROTEIN"/>
    <property type="match status" value="1"/>
</dbReference>
<dbReference type="Proteomes" id="UP000678393">
    <property type="component" value="Unassembled WGS sequence"/>
</dbReference>
<dbReference type="SUPFAM" id="SSF57184">
    <property type="entry name" value="Growth factor receptor domain"/>
    <property type="match status" value="1"/>
</dbReference>
<dbReference type="GO" id="GO:0005509">
    <property type="term" value="F:calcium ion binding"/>
    <property type="evidence" value="ECO:0007669"/>
    <property type="project" value="InterPro"/>
</dbReference>
<dbReference type="InterPro" id="IPR000742">
    <property type="entry name" value="EGF"/>
</dbReference>